<reference evidence="3" key="1">
    <citation type="submission" date="2023-07" db="EMBL/GenBank/DDBJ databases">
        <title>Molecular identification of indigenous halophilic bacteria isolated from red sea cost, biodegradation of synthetic dyes and assessment of degraded metabolite toxicity.</title>
        <authorList>
            <person name="Chaieb K."/>
            <person name="Altayb H.N."/>
        </authorList>
    </citation>
    <scope>NUCLEOTIDE SEQUENCE [LARGE SCALE GENOMIC DNA]</scope>
    <source>
        <strain evidence="3">K20</strain>
    </source>
</reference>
<gene>
    <name evidence="2" type="ORF">LDJ79_17940</name>
</gene>
<dbReference type="EMBL" id="JAIWIU010000139">
    <property type="protein sequence ID" value="MCA2018007.1"/>
    <property type="molecule type" value="Genomic_DNA"/>
</dbReference>
<comment type="caution">
    <text evidence="2">The sequence shown here is derived from an EMBL/GenBank/DDBJ whole genome shotgun (WGS) entry which is preliminary data.</text>
</comment>
<dbReference type="EC" id="2.3.1.-" evidence="2"/>
<dbReference type="Proteomes" id="UP001199044">
    <property type="component" value="Unassembled WGS sequence"/>
</dbReference>
<evidence type="ECO:0000259" key="1">
    <source>
        <dbReference type="Pfam" id="PF13480"/>
    </source>
</evidence>
<keyword evidence="2" id="KW-0808">Transferase</keyword>
<keyword evidence="3" id="KW-1185">Reference proteome</keyword>
<organism evidence="2 3">
    <name type="scientific">Vibrio tritonius</name>
    <dbReference type="NCBI Taxonomy" id="1435069"/>
    <lineage>
        <taxon>Bacteria</taxon>
        <taxon>Pseudomonadati</taxon>
        <taxon>Pseudomonadota</taxon>
        <taxon>Gammaproteobacteria</taxon>
        <taxon>Vibrionales</taxon>
        <taxon>Vibrionaceae</taxon>
        <taxon>Vibrio</taxon>
    </lineage>
</organism>
<dbReference type="Gene3D" id="3.40.630.30">
    <property type="match status" value="1"/>
</dbReference>
<dbReference type="InterPro" id="IPR016181">
    <property type="entry name" value="Acyl_CoA_acyltransferase"/>
</dbReference>
<dbReference type="Pfam" id="PF13480">
    <property type="entry name" value="Acetyltransf_6"/>
    <property type="match status" value="1"/>
</dbReference>
<feature type="domain" description="BioF2-like acetyltransferase" evidence="1">
    <location>
        <begin position="185"/>
        <end position="334"/>
    </location>
</feature>
<dbReference type="SUPFAM" id="SSF55729">
    <property type="entry name" value="Acyl-CoA N-acyltransferases (Nat)"/>
    <property type="match status" value="1"/>
</dbReference>
<dbReference type="RefSeq" id="WP_225251567.1">
    <property type="nucleotide sequence ID" value="NZ_JAIWIU010000139.1"/>
</dbReference>
<evidence type="ECO:0000313" key="3">
    <source>
        <dbReference type="Proteomes" id="UP001199044"/>
    </source>
</evidence>
<protein>
    <submittedName>
        <fullName evidence="2">GNAT family N-acetyltransferase</fullName>
        <ecNumber evidence="2">2.3.1.-</ecNumber>
    </submittedName>
</protein>
<evidence type="ECO:0000313" key="2">
    <source>
        <dbReference type="EMBL" id="MCA2018007.1"/>
    </source>
</evidence>
<keyword evidence="2" id="KW-0012">Acyltransferase</keyword>
<dbReference type="InterPro" id="IPR038740">
    <property type="entry name" value="BioF2-like_GNAT_dom"/>
</dbReference>
<sequence length="368" mass="42445">MLLSDRFGVQVEWYKNPDRAWLARAWLDLESRSSANFFLSWLWIGTWLDCFVKEFTLIEAKLDGQTVGLGIVVTKRHMLSSRWWRKQHFLHRTGSQQEDQIWIEYNDFLIADQEHNAIREAMCASVLSWIDIHDVFIVGASLADKFHTLSTLGLTERTVWETNNYFLDLNELRESKQTLSQYLSRNARYSITRSLREYQKIGDVVVRKAKTLDEGLALLKMAKPLHIARWGSGANGSGMANPLFLAFHEKLIPKGMATGEIELYHITAGAETIGIIYNFYYRGVVYFYLGALNYCHKSTHFKPGLVSHYLLINQAMDDGACAYDFMGGKARYKSTFSNQEGNLVVSHYSNPNIFLSMESFARKMKHRF</sequence>
<dbReference type="GO" id="GO:0016746">
    <property type="term" value="F:acyltransferase activity"/>
    <property type="evidence" value="ECO:0007669"/>
    <property type="project" value="UniProtKB-KW"/>
</dbReference>
<proteinExistence type="predicted"/>
<accession>A0ABS7YSQ2</accession>
<name>A0ABS7YSQ2_9VIBR</name>